<dbReference type="InterPro" id="IPR036397">
    <property type="entry name" value="RNaseH_sf"/>
</dbReference>
<organism evidence="1">
    <name type="scientific">Aphanomyces invadans</name>
    <dbReference type="NCBI Taxonomy" id="157072"/>
    <lineage>
        <taxon>Eukaryota</taxon>
        <taxon>Sar</taxon>
        <taxon>Stramenopiles</taxon>
        <taxon>Oomycota</taxon>
        <taxon>Saprolegniomycetes</taxon>
        <taxon>Saprolegniales</taxon>
        <taxon>Verrucalvaceae</taxon>
        <taxon>Aphanomyces</taxon>
    </lineage>
</organism>
<dbReference type="EMBL" id="KI913967">
    <property type="protein sequence ID" value="ETV99367.1"/>
    <property type="molecule type" value="Genomic_DNA"/>
</dbReference>
<evidence type="ECO:0008006" key="2">
    <source>
        <dbReference type="Google" id="ProtNLM"/>
    </source>
</evidence>
<dbReference type="AlphaFoldDB" id="A0A024U190"/>
<dbReference type="PANTHER" id="PTHR47169">
    <property type="entry name" value="OS01G0541250 PROTEIN"/>
    <property type="match status" value="1"/>
</dbReference>
<sequence>MYDRVHIDEKWFFLTKVKRTFYVYDDEELAHRAAKSKRFITKVMFLAAVARPRYDHHLKRIFDGKLGIWPLVQRIPAARNSKNRPKGTLVTTPLNVDAKVYSACVLNNVVPAITAKFPRACLQRGVLIQQDNASPHRVVSSEMLVANGVKSIGIANQPPNSPDFNVLDLGYFNAIQSLQAIVC</sequence>
<dbReference type="GeneID" id="20085130"/>
<dbReference type="OrthoDB" id="123968at2759"/>
<dbReference type="Gene3D" id="3.30.420.10">
    <property type="entry name" value="Ribonuclease H-like superfamily/Ribonuclease H"/>
    <property type="match status" value="1"/>
</dbReference>
<dbReference type="VEuPathDB" id="FungiDB:H310_08080"/>
<evidence type="ECO:0000313" key="1">
    <source>
        <dbReference type="EMBL" id="ETV99367.1"/>
    </source>
</evidence>
<dbReference type="RefSeq" id="XP_008871923.1">
    <property type="nucleotide sequence ID" value="XM_008873701.1"/>
</dbReference>
<dbReference type="eggNOG" id="ENOG502QQNW">
    <property type="taxonomic scope" value="Eukaryota"/>
</dbReference>
<accession>A0A024U190</accession>
<dbReference type="GO" id="GO:0003676">
    <property type="term" value="F:nucleic acid binding"/>
    <property type="evidence" value="ECO:0007669"/>
    <property type="project" value="InterPro"/>
</dbReference>
<gene>
    <name evidence="1" type="ORF">H310_08080</name>
</gene>
<protein>
    <recommendedName>
        <fullName evidence="2">Tc1-like transposase DDE domain-containing protein</fullName>
    </recommendedName>
</protein>
<reference evidence="1" key="1">
    <citation type="submission" date="2013-12" db="EMBL/GenBank/DDBJ databases">
        <title>The Genome Sequence of Aphanomyces invadans NJM9701.</title>
        <authorList>
            <consortium name="The Broad Institute Genomics Platform"/>
            <person name="Russ C."/>
            <person name="Tyler B."/>
            <person name="van West P."/>
            <person name="Dieguez-Uribeondo J."/>
            <person name="Young S.K."/>
            <person name="Zeng Q."/>
            <person name="Gargeya S."/>
            <person name="Fitzgerald M."/>
            <person name="Abouelleil A."/>
            <person name="Alvarado L."/>
            <person name="Chapman S.B."/>
            <person name="Gainer-Dewar J."/>
            <person name="Goldberg J."/>
            <person name="Griggs A."/>
            <person name="Gujja S."/>
            <person name="Hansen M."/>
            <person name="Howarth C."/>
            <person name="Imamovic A."/>
            <person name="Ireland A."/>
            <person name="Larimer J."/>
            <person name="McCowan C."/>
            <person name="Murphy C."/>
            <person name="Pearson M."/>
            <person name="Poon T.W."/>
            <person name="Priest M."/>
            <person name="Roberts A."/>
            <person name="Saif S."/>
            <person name="Shea T."/>
            <person name="Sykes S."/>
            <person name="Wortman J."/>
            <person name="Nusbaum C."/>
            <person name="Birren B."/>
        </authorList>
    </citation>
    <scope>NUCLEOTIDE SEQUENCE [LARGE SCALE GENOMIC DNA]</scope>
    <source>
        <strain evidence="1">NJM9701</strain>
    </source>
</reference>
<proteinExistence type="predicted"/>
<name>A0A024U190_9STRA</name>